<evidence type="ECO:0000256" key="7">
    <source>
        <dbReference type="ARBA" id="ARBA00048558"/>
    </source>
</evidence>
<protein>
    <recommendedName>
        <fullName evidence="4 8">Methionyl-tRNA formyltransferase</fullName>
        <ecNumber evidence="3 8">2.1.2.9</ecNumber>
    </recommendedName>
</protein>
<keyword evidence="6 8" id="KW-0648">Protein biosynthesis</keyword>
<dbReference type="EMBL" id="JAKOAV010000010">
    <property type="protein sequence ID" value="MDF9408160.1"/>
    <property type="molecule type" value="Genomic_DNA"/>
</dbReference>
<dbReference type="GO" id="GO:0004479">
    <property type="term" value="F:methionyl-tRNA formyltransferase activity"/>
    <property type="evidence" value="ECO:0007669"/>
    <property type="project" value="UniProtKB-UniRule"/>
</dbReference>
<evidence type="ECO:0000256" key="3">
    <source>
        <dbReference type="ARBA" id="ARBA00012261"/>
    </source>
</evidence>
<comment type="function">
    <text evidence="1 8">Attaches a formyl group to the free amino group of methionyl-tRNA(fMet). The formyl group appears to play a dual role in the initiator identity of N-formylmethionyl-tRNA by promoting its recognition by IF2 and preventing the misappropriation of this tRNA by the elongation apparatus.</text>
</comment>
<evidence type="ECO:0000256" key="5">
    <source>
        <dbReference type="ARBA" id="ARBA00022679"/>
    </source>
</evidence>
<dbReference type="CDD" id="cd08646">
    <property type="entry name" value="FMT_core_Met-tRNA-FMT_N"/>
    <property type="match status" value="1"/>
</dbReference>
<reference evidence="11" key="1">
    <citation type="submission" date="2022-02" db="EMBL/GenBank/DDBJ databases">
        <authorList>
            <person name="Leng L."/>
        </authorList>
    </citation>
    <scope>NUCLEOTIDE SEQUENCE</scope>
    <source>
        <strain evidence="11">JI</strain>
    </source>
</reference>
<evidence type="ECO:0000256" key="2">
    <source>
        <dbReference type="ARBA" id="ARBA00010699"/>
    </source>
</evidence>
<keyword evidence="5 8" id="KW-0808">Transferase</keyword>
<comment type="caution">
    <text evidence="11">The sequence shown here is derived from an EMBL/GenBank/DDBJ whole genome shotgun (WGS) entry which is preliminary data.</text>
</comment>
<evidence type="ECO:0000256" key="1">
    <source>
        <dbReference type="ARBA" id="ARBA00002606"/>
    </source>
</evidence>
<gene>
    <name evidence="8 11" type="primary">fmt</name>
    <name evidence="11" type="ORF">L7E55_07260</name>
</gene>
<name>A0A9X4H1K6_9FIRM</name>
<dbReference type="RefSeq" id="WP_277443450.1">
    <property type="nucleotide sequence ID" value="NZ_JAKOAV010000010.1"/>
</dbReference>
<evidence type="ECO:0000256" key="4">
    <source>
        <dbReference type="ARBA" id="ARBA00016014"/>
    </source>
</evidence>
<dbReference type="CDD" id="cd08704">
    <property type="entry name" value="Met_tRNA_FMT_C"/>
    <property type="match status" value="1"/>
</dbReference>
<evidence type="ECO:0000313" key="12">
    <source>
        <dbReference type="Proteomes" id="UP001154312"/>
    </source>
</evidence>
<dbReference type="InterPro" id="IPR036477">
    <property type="entry name" value="Formyl_transf_N_sf"/>
</dbReference>
<dbReference type="GO" id="GO:0005829">
    <property type="term" value="C:cytosol"/>
    <property type="evidence" value="ECO:0007669"/>
    <property type="project" value="TreeGrafter"/>
</dbReference>
<dbReference type="InterPro" id="IPR037022">
    <property type="entry name" value="Formyl_trans_C_sf"/>
</dbReference>
<dbReference type="EC" id="2.1.2.9" evidence="3 8"/>
<sequence>MRVVFMGTPDFAVPSLKALVDAGHDVRAVVTQPDRPKGRGKKYAPPPVKEIALSLNLPVIQPVQIKDPDFIDLLRGYSPEVIVVVAYGRILPPAILLLPEHGCVNVHASLLPKYRGAAPIHRAVINGEKITGVTTMFIDEGLDTGDMILREKVPIFMEDTVGDVHDRLSAVGARLLVETMDMIGQGRAPRIPQTGESSYAPVLTGADELIIWEKPAQDIYNLIRGMNPWPGARTYLGGKMLKIWRATILDEEQLLARPGRVMGTARDGILVGTGKGLLVINELQMQGAKRMSAADFLRGTPAPLGVILSNVPEKETVCGDSGNV</sequence>
<feature type="binding site" evidence="8">
    <location>
        <begin position="109"/>
        <end position="112"/>
    </location>
    <ligand>
        <name>(6S)-5,6,7,8-tetrahydrofolate</name>
        <dbReference type="ChEBI" id="CHEBI:57453"/>
    </ligand>
</feature>
<dbReference type="Gene3D" id="3.40.50.170">
    <property type="entry name" value="Formyl transferase, N-terminal domain"/>
    <property type="match status" value="1"/>
</dbReference>
<dbReference type="InterPro" id="IPR002376">
    <property type="entry name" value="Formyl_transf_N"/>
</dbReference>
<comment type="catalytic activity">
    <reaction evidence="7 8">
        <text>L-methionyl-tRNA(fMet) + (6R)-10-formyltetrahydrofolate = N-formyl-L-methionyl-tRNA(fMet) + (6S)-5,6,7,8-tetrahydrofolate + H(+)</text>
        <dbReference type="Rhea" id="RHEA:24380"/>
        <dbReference type="Rhea" id="RHEA-COMP:9952"/>
        <dbReference type="Rhea" id="RHEA-COMP:9953"/>
        <dbReference type="ChEBI" id="CHEBI:15378"/>
        <dbReference type="ChEBI" id="CHEBI:57453"/>
        <dbReference type="ChEBI" id="CHEBI:78530"/>
        <dbReference type="ChEBI" id="CHEBI:78844"/>
        <dbReference type="ChEBI" id="CHEBI:195366"/>
        <dbReference type="EC" id="2.1.2.9"/>
    </reaction>
</comment>
<evidence type="ECO:0000256" key="6">
    <source>
        <dbReference type="ARBA" id="ARBA00022917"/>
    </source>
</evidence>
<feature type="domain" description="Formyl transferase N-terminal" evidence="9">
    <location>
        <begin position="1"/>
        <end position="179"/>
    </location>
</feature>
<evidence type="ECO:0000313" key="11">
    <source>
        <dbReference type="EMBL" id="MDF9408160.1"/>
    </source>
</evidence>
<evidence type="ECO:0000259" key="10">
    <source>
        <dbReference type="Pfam" id="PF02911"/>
    </source>
</evidence>
<dbReference type="HAMAP" id="MF_00182">
    <property type="entry name" value="Formyl_trans"/>
    <property type="match status" value="1"/>
</dbReference>
<dbReference type="InterPro" id="IPR041711">
    <property type="entry name" value="Met-tRNA-FMT_N"/>
</dbReference>
<accession>A0A9X4H1K6</accession>
<comment type="similarity">
    <text evidence="2 8">Belongs to the Fmt family.</text>
</comment>
<evidence type="ECO:0000259" key="9">
    <source>
        <dbReference type="Pfam" id="PF00551"/>
    </source>
</evidence>
<dbReference type="InterPro" id="IPR044135">
    <property type="entry name" value="Met-tRNA-FMT_C"/>
</dbReference>
<dbReference type="PANTHER" id="PTHR11138">
    <property type="entry name" value="METHIONYL-TRNA FORMYLTRANSFERASE"/>
    <property type="match status" value="1"/>
</dbReference>
<dbReference type="Pfam" id="PF00551">
    <property type="entry name" value="Formyl_trans_N"/>
    <property type="match status" value="1"/>
</dbReference>
<dbReference type="SUPFAM" id="SSF53328">
    <property type="entry name" value="Formyltransferase"/>
    <property type="match status" value="1"/>
</dbReference>
<evidence type="ECO:0000256" key="8">
    <source>
        <dbReference type="HAMAP-Rule" id="MF_00182"/>
    </source>
</evidence>
<dbReference type="Gene3D" id="3.10.25.10">
    <property type="entry name" value="Formyl transferase, C-terminal domain"/>
    <property type="match status" value="1"/>
</dbReference>
<dbReference type="SUPFAM" id="SSF50486">
    <property type="entry name" value="FMT C-terminal domain-like"/>
    <property type="match status" value="1"/>
</dbReference>
<dbReference type="InterPro" id="IPR005794">
    <property type="entry name" value="Fmt"/>
</dbReference>
<dbReference type="InterPro" id="IPR011034">
    <property type="entry name" value="Formyl_transferase-like_C_sf"/>
</dbReference>
<feature type="domain" description="Formyl transferase C-terminal" evidence="10">
    <location>
        <begin position="205"/>
        <end position="300"/>
    </location>
</feature>
<proteinExistence type="inferred from homology"/>
<organism evidence="11 12">
    <name type="scientific">Pelotomaculum isophthalicicum JI</name>
    <dbReference type="NCBI Taxonomy" id="947010"/>
    <lineage>
        <taxon>Bacteria</taxon>
        <taxon>Bacillati</taxon>
        <taxon>Bacillota</taxon>
        <taxon>Clostridia</taxon>
        <taxon>Eubacteriales</taxon>
        <taxon>Desulfotomaculaceae</taxon>
        <taxon>Pelotomaculum</taxon>
    </lineage>
</organism>
<dbReference type="AlphaFoldDB" id="A0A9X4H1K6"/>
<dbReference type="Proteomes" id="UP001154312">
    <property type="component" value="Unassembled WGS sequence"/>
</dbReference>
<keyword evidence="12" id="KW-1185">Reference proteome</keyword>
<dbReference type="Pfam" id="PF02911">
    <property type="entry name" value="Formyl_trans_C"/>
    <property type="match status" value="1"/>
</dbReference>
<dbReference type="NCBIfam" id="TIGR00460">
    <property type="entry name" value="fmt"/>
    <property type="match status" value="1"/>
</dbReference>
<dbReference type="FunFam" id="3.40.50.12230:FF:000001">
    <property type="entry name" value="Methionyl-tRNA formyltransferase"/>
    <property type="match status" value="1"/>
</dbReference>
<dbReference type="InterPro" id="IPR005793">
    <property type="entry name" value="Formyl_trans_C"/>
</dbReference>
<dbReference type="PANTHER" id="PTHR11138:SF5">
    <property type="entry name" value="METHIONYL-TRNA FORMYLTRANSFERASE, MITOCHONDRIAL"/>
    <property type="match status" value="1"/>
</dbReference>